<dbReference type="Proteomes" id="UP000577891">
    <property type="component" value="Unassembled WGS sequence"/>
</dbReference>
<reference evidence="1 2" key="1">
    <citation type="submission" date="2020-04" db="EMBL/GenBank/DDBJ databases">
        <title>Description of novel Gluconacetobacter.</title>
        <authorList>
            <person name="Sombolestani A."/>
        </authorList>
    </citation>
    <scope>NUCLEOTIDE SEQUENCE [LARGE SCALE GENOMIC DNA]</scope>
    <source>
        <strain evidence="1 2">LMG 27724</strain>
    </source>
</reference>
<dbReference type="NCBIfam" id="NF047389">
    <property type="entry name" value="ATPase_Sll1717"/>
    <property type="match status" value="1"/>
</dbReference>
<dbReference type="EMBL" id="JABEQE010000003">
    <property type="protein sequence ID" value="MBB2171595.1"/>
    <property type="molecule type" value="Genomic_DNA"/>
</dbReference>
<sequence length="497" mass="56449">MQPLEVLRQATFGRRTAEEEAEQLRRYFVETEQWSQVFKGEVDVVYGPKGSGKSAIYNLIIQSADDLFDRNILLVPGENPQGAPAFRDIIDDPPYDEFHFIGVWKLYALTLCVHAIRDYGIKGRHIDQLFTKLEEADLIPARWSLSRALRYAMDYVRALSKPESIETELSLDPISGMPSGVKGKIVLREPTSSQARKGIVSVDELFELTSETLLEAGYSLWIVLDRLDVAFASKPGLEAAALRALFKFYLDTKRHKNISTKIFLRTDIWREITKDGFREASHIERALIINWSAEDLTNLVVRRALANNSICEYYKLNPSEVLEDFVTQENFLNSMFPDQVETGPNKPKTFGWILGRTKDAISSTAPRELIHFLSELRDVQINRLERGERQLSGGRLFEQSSFKEALPEVSKSRLEQTIFAEYPSLRPYIEALKEQKATQPLSNLKTLWNTDDAATIIIVGQLEGIGFLEKLSSSPPAWRVPFLYRPALSLVQGSAEI</sequence>
<evidence type="ECO:0000313" key="2">
    <source>
        <dbReference type="Proteomes" id="UP000577891"/>
    </source>
</evidence>
<dbReference type="AlphaFoldDB" id="A0A7W4IYX9"/>
<keyword evidence="2" id="KW-1185">Reference proteome</keyword>
<gene>
    <name evidence="1" type="ORF">HLH35_05580</name>
</gene>
<dbReference type="RefSeq" id="WP_182978187.1">
    <property type="nucleotide sequence ID" value="NZ_BAABGB010000027.1"/>
</dbReference>
<proteinExistence type="predicted"/>
<dbReference type="InterPro" id="IPR059206">
    <property type="entry name" value="Sll1717-like"/>
</dbReference>
<evidence type="ECO:0000313" key="1">
    <source>
        <dbReference type="EMBL" id="MBB2171595.1"/>
    </source>
</evidence>
<organism evidence="1 2">
    <name type="scientific">Gluconacetobacter asukensis</name>
    <dbReference type="NCBI Taxonomy" id="1017181"/>
    <lineage>
        <taxon>Bacteria</taxon>
        <taxon>Pseudomonadati</taxon>
        <taxon>Pseudomonadota</taxon>
        <taxon>Alphaproteobacteria</taxon>
        <taxon>Acetobacterales</taxon>
        <taxon>Acetobacteraceae</taxon>
        <taxon>Gluconacetobacter</taxon>
    </lineage>
</organism>
<protein>
    <submittedName>
        <fullName evidence="1">Uncharacterized protein</fullName>
    </submittedName>
</protein>
<name>A0A7W4IYX9_9PROT</name>
<accession>A0A7W4IYX9</accession>
<comment type="caution">
    <text evidence="1">The sequence shown here is derived from an EMBL/GenBank/DDBJ whole genome shotgun (WGS) entry which is preliminary data.</text>
</comment>